<evidence type="ECO:0000256" key="1">
    <source>
        <dbReference type="ARBA" id="ARBA00022460"/>
    </source>
</evidence>
<dbReference type="AlphaFoldDB" id="A0A182W0M5"/>
<sequence length="1274" mass="138831">MKFAVFAASLSVILAVFGTHAAVIPVAPAVAVNTNYDPLPQYTYAYNVQDALTGDSKSQQETRDGDIVRGSYSLVEPDGTLRTVIYTADPVNGFNAVLLVASLVAASVAAPVYGPLSYGPALSYGYAAKAIQPLHTVAAAPVLHAPAVVAAAPILKHVEAYDPNPHYSFSYGVSDPHTGDSKHAEETLSNGVVHGSYSLTEPDGTIRKVTYTADKIHGFNAVVEKSGHAIHTAPVLKKVVAAAPLSTMSLLKVTVFAALALCASAEPKPDPALLAAPLAAPLAYSAPLVQAPVVARSFAAPVAYSSPVAYTAPVVARAAYTAAAPVAYSAPVVARAAPFAAAAYTAPVVAAAAPTVVAARAAAPVAAAPIVAARAAPVLAAAPVQAEFADAYPQYQYAYNVQDALTGDSKTQEETRDGDVVKGSYSLIEPDGSRRIVNYYADPINGFNAVVQKDIPVAVATPAVAVAAKTVVAPALAAKAVVVVSLLNPLFLSHRNSDEGYWRLSHHENVARMRLKLEPDLYHDPHTAAANLRDNTTSTSQSRRLSSEFGSTFAPAAMGEENADEEMLLLEEEMRNSMEPQVPETSGKEKIVISQECELITLMTRVKGRFDLTTSQIMFTEIASLKDDGQRHDFKFPIGQLRELHLRKFNLRRSALEMFLIDQTSYFLNFTTRTRNKIFTKILSLQPPNILYGSGRSPAELLKSSGLTQKWANREISNFEYLMHLNTIAGRSYNDLSQYPVFPWILADYTSEVLDLNDPKSFRDLSKPIGVVNTKNEAEVRNKFDGFEDPSGMIPKFHYGTHYSNSAGVLHYLIRVEPFTSLHIELQSGRFDVADRQFHSIPQTWKLLMDNPNDVKELIPEFFYFPEFLKNMNRFDLGVLQMTKEKVDDVVLPAWAKTAEDFIAIHRRALESEYVSQHLHHWIDLIFGCRQKGPKAVEALNVFYYCSYEGAVDLDKIANPVEREAVEGMINNFGQTPSQLLRDPHPRRLSLDELTIRLLKLELKRPDLTLILDRVQCTACDLSTDKDPVVYLSTPKSPPRSFLQTSPDMLITVTKSGILGCHSWMSFDKERGFLLEIDATTLNLKNRKKLIGPFHPSVTLNSKLFAVSVDAKYIYAGGIWDNSDGTVNVHTIKHGQFIRTINPIGCTGSKIEISFITLSYQGHIAFSALDDTSHSVHVFSINGVNLGSKYVSGRVTGLTSASDYLVVSDDAGDVTMSRLYGLKPIFDIPLHVPTQTVVGTGGNTHLLAPLRDGSLGVIGIQQPIVYKKHTVLNV</sequence>
<dbReference type="SUPFAM" id="SSF50978">
    <property type="entry name" value="WD40 repeat-like"/>
    <property type="match status" value="1"/>
</dbReference>
<dbReference type="STRING" id="112268.A0A182W0M5"/>
<keyword evidence="9" id="KW-1185">Reference proteome</keyword>
<dbReference type="CDD" id="cd06071">
    <property type="entry name" value="Beach"/>
    <property type="match status" value="1"/>
</dbReference>
<dbReference type="Pfam" id="PF16057">
    <property type="entry name" value="DUF4800"/>
    <property type="match status" value="1"/>
</dbReference>
<feature type="signal peptide" evidence="5">
    <location>
        <begin position="1"/>
        <end position="21"/>
    </location>
</feature>
<proteinExistence type="predicted"/>
<dbReference type="InterPro" id="IPR000409">
    <property type="entry name" value="BEACH_dom"/>
</dbReference>
<name>A0A182W0M5_9DIPT</name>
<dbReference type="Proteomes" id="UP000075920">
    <property type="component" value="Unassembled WGS sequence"/>
</dbReference>
<dbReference type="FunFam" id="1.10.1540.10:FF:000001">
    <property type="entry name" value="neurobeachin isoform X1"/>
    <property type="match status" value="1"/>
</dbReference>
<dbReference type="PROSITE" id="PS50197">
    <property type="entry name" value="BEACH"/>
    <property type="match status" value="1"/>
</dbReference>
<dbReference type="PROSITE" id="PS00233">
    <property type="entry name" value="CHIT_BIND_RR_1"/>
    <property type="match status" value="3"/>
</dbReference>
<keyword evidence="5" id="KW-0732">Signal</keyword>
<keyword evidence="2" id="KW-0853">WD repeat</keyword>
<dbReference type="SUPFAM" id="SSF50729">
    <property type="entry name" value="PH domain-like"/>
    <property type="match status" value="1"/>
</dbReference>
<dbReference type="GO" id="GO:0019901">
    <property type="term" value="F:protein kinase binding"/>
    <property type="evidence" value="ECO:0007669"/>
    <property type="project" value="TreeGrafter"/>
</dbReference>
<dbReference type="Gene3D" id="2.30.29.30">
    <property type="entry name" value="Pleckstrin-homology domain (PH domain)/Phosphotyrosine-binding domain (PTB)"/>
    <property type="match status" value="1"/>
</dbReference>
<dbReference type="CDD" id="cd01201">
    <property type="entry name" value="PH_BEACH"/>
    <property type="match status" value="1"/>
</dbReference>
<reference evidence="8" key="2">
    <citation type="submission" date="2020-05" db="UniProtKB">
        <authorList>
            <consortium name="EnsemblMetazoa"/>
        </authorList>
    </citation>
    <scope>IDENTIFICATION</scope>
    <source>
        <strain evidence="8">MINIMUS1</strain>
    </source>
</reference>
<organism evidence="8 9">
    <name type="scientific">Anopheles minimus</name>
    <dbReference type="NCBI Taxonomy" id="112268"/>
    <lineage>
        <taxon>Eukaryota</taxon>
        <taxon>Metazoa</taxon>
        <taxon>Ecdysozoa</taxon>
        <taxon>Arthropoda</taxon>
        <taxon>Hexapoda</taxon>
        <taxon>Insecta</taxon>
        <taxon>Pterygota</taxon>
        <taxon>Neoptera</taxon>
        <taxon>Endopterygota</taxon>
        <taxon>Diptera</taxon>
        <taxon>Nematocera</taxon>
        <taxon>Culicoidea</taxon>
        <taxon>Culicidae</taxon>
        <taxon>Anophelinae</taxon>
        <taxon>Anopheles</taxon>
    </lineage>
</organism>
<dbReference type="Pfam" id="PF02138">
    <property type="entry name" value="Beach"/>
    <property type="match status" value="1"/>
</dbReference>
<evidence type="ECO:0000256" key="4">
    <source>
        <dbReference type="PROSITE-ProRule" id="PRU00497"/>
    </source>
</evidence>
<keyword evidence="3" id="KW-0677">Repeat</keyword>
<reference evidence="9" key="1">
    <citation type="submission" date="2013-03" db="EMBL/GenBank/DDBJ databases">
        <title>The Genome Sequence of Anopheles minimus MINIMUS1.</title>
        <authorList>
            <consortium name="The Broad Institute Genomics Platform"/>
            <person name="Neafsey D.E."/>
            <person name="Walton C."/>
            <person name="Walker B."/>
            <person name="Young S.K."/>
            <person name="Zeng Q."/>
            <person name="Gargeya S."/>
            <person name="Fitzgerald M."/>
            <person name="Haas B."/>
            <person name="Abouelleil A."/>
            <person name="Allen A.W."/>
            <person name="Alvarado L."/>
            <person name="Arachchi H.M."/>
            <person name="Berlin A.M."/>
            <person name="Chapman S.B."/>
            <person name="Gainer-Dewar J."/>
            <person name="Goldberg J."/>
            <person name="Griggs A."/>
            <person name="Gujja S."/>
            <person name="Hansen M."/>
            <person name="Howarth C."/>
            <person name="Imamovic A."/>
            <person name="Ireland A."/>
            <person name="Larimer J."/>
            <person name="McCowan C."/>
            <person name="Murphy C."/>
            <person name="Pearson M."/>
            <person name="Poon T.W."/>
            <person name="Priest M."/>
            <person name="Roberts A."/>
            <person name="Saif S."/>
            <person name="Shea T."/>
            <person name="Sisk P."/>
            <person name="Sykes S."/>
            <person name="Wortman J."/>
            <person name="Nusbaum C."/>
            <person name="Birren B."/>
        </authorList>
    </citation>
    <scope>NUCLEOTIDE SEQUENCE [LARGE SCALE GENOMIC DNA]</scope>
    <source>
        <strain evidence="9">MINIMUS1</strain>
    </source>
</reference>
<evidence type="ECO:0000259" key="6">
    <source>
        <dbReference type="PROSITE" id="PS50197"/>
    </source>
</evidence>
<protein>
    <submittedName>
        <fullName evidence="8">Uncharacterized protein</fullName>
    </submittedName>
</protein>
<feature type="chain" id="PRO_5008140536" evidence="5">
    <location>
        <begin position="22"/>
        <end position="1274"/>
    </location>
</feature>
<dbReference type="PANTHER" id="PTHR13743">
    <property type="entry name" value="BEIGE/BEACH-RELATED"/>
    <property type="match status" value="1"/>
</dbReference>
<dbReference type="GO" id="GO:0016020">
    <property type="term" value="C:membrane"/>
    <property type="evidence" value="ECO:0007669"/>
    <property type="project" value="TreeGrafter"/>
</dbReference>
<evidence type="ECO:0000256" key="5">
    <source>
        <dbReference type="SAM" id="SignalP"/>
    </source>
</evidence>
<dbReference type="PROSITE" id="PS51155">
    <property type="entry name" value="CHIT_BIND_RR_2"/>
    <property type="match status" value="3"/>
</dbReference>
<dbReference type="PRINTS" id="PR00947">
    <property type="entry name" value="CUTICLE"/>
</dbReference>
<evidence type="ECO:0000256" key="3">
    <source>
        <dbReference type="ARBA" id="ARBA00022737"/>
    </source>
</evidence>
<dbReference type="EnsemblMetazoa" id="AMIN003884-RA">
    <property type="protein sequence ID" value="AMIN003884-PA"/>
    <property type="gene ID" value="AMIN003884"/>
</dbReference>
<dbReference type="InterPro" id="IPR000618">
    <property type="entry name" value="Insect_cuticle"/>
</dbReference>
<dbReference type="GO" id="GO:0042302">
    <property type="term" value="F:structural constituent of cuticle"/>
    <property type="evidence" value="ECO:0007669"/>
    <property type="project" value="UniProtKB-UniRule"/>
</dbReference>
<dbReference type="Pfam" id="PF00379">
    <property type="entry name" value="Chitin_bind_4"/>
    <property type="match status" value="3"/>
</dbReference>
<feature type="domain" description="BEACH-type PH" evidence="7">
    <location>
        <begin position="586"/>
        <end position="683"/>
    </location>
</feature>
<evidence type="ECO:0000313" key="9">
    <source>
        <dbReference type="Proteomes" id="UP000075920"/>
    </source>
</evidence>
<dbReference type="Pfam" id="PF14844">
    <property type="entry name" value="PH_BEACH"/>
    <property type="match status" value="1"/>
</dbReference>
<dbReference type="InterPro" id="IPR036322">
    <property type="entry name" value="WD40_repeat_dom_sf"/>
</dbReference>
<dbReference type="GO" id="GO:0005829">
    <property type="term" value="C:cytosol"/>
    <property type="evidence" value="ECO:0007669"/>
    <property type="project" value="TreeGrafter"/>
</dbReference>
<dbReference type="SUPFAM" id="SSF81837">
    <property type="entry name" value="BEACH domain"/>
    <property type="match status" value="1"/>
</dbReference>
<accession>A0A182W0M5</accession>
<dbReference type="SMART" id="SM01026">
    <property type="entry name" value="Beach"/>
    <property type="match status" value="1"/>
</dbReference>
<evidence type="ECO:0000256" key="2">
    <source>
        <dbReference type="ARBA" id="ARBA00022574"/>
    </source>
</evidence>
<dbReference type="InterPro" id="IPR036372">
    <property type="entry name" value="BEACH_dom_sf"/>
</dbReference>
<dbReference type="Gene3D" id="1.10.1540.10">
    <property type="entry name" value="BEACH domain"/>
    <property type="match status" value="1"/>
</dbReference>
<evidence type="ECO:0000313" key="8">
    <source>
        <dbReference type="EnsemblMetazoa" id="AMIN003884-PA"/>
    </source>
</evidence>
<dbReference type="VEuPathDB" id="VectorBase:AMIN003884"/>
<dbReference type="InterPro" id="IPR023362">
    <property type="entry name" value="PH-BEACH_dom"/>
</dbReference>
<dbReference type="PANTHER" id="PTHR13743:SF112">
    <property type="entry name" value="BEACH DOMAIN-CONTAINING PROTEIN"/>
    <property type="match status" value="1"/>
</dbReference>
<dbReference type="InterPro" id="IPR031311">
    <property type="entry name" value="CHIT_BIND_RR_consensus"/>
</dbReference>
<dbReference type="InterPro" id="IPR050865">
    <property type="entry name" value="BEACH_Domain"/>
</dbReference>
<dbReference type="PROSITE" id="PS51783">
    <property type="entry name" value="PH_BEACH"/>
    <property type="match status" value="1"/>
</dbReference>
<dbReference type="GO" id="GO:0008104">
    <property type="term" value="P:intracellular protein localization"/>
    <property type="evidence" value="ECO:0007669"/>
    <property type="project" value="TreeGrafter"/>
</dbReference>
<evidence type="ECO:0000259" key="7">
    <source>
        <dbReference type="PROSITE" id="PS51783"/>
    </source>
</evidence>
<dbReference type="InterPro" id="IPR011993">
    <property type="entry name" value="PH-like_dom_sf"/>
</dbReference>
<keyword evidence="1 4" id="KW-0193">Cuticle</keyword>
<feature type="domain" description="BEACH" evidence="6">
    <location>
        <begin position="696"/>
        <end position="988"/>
    </location>
</feature>